<dbReference type="InterPro" id="IPR050173">
    <property type="entry name" value="ABC_transporter_C-like"/>
</dbReference>
<dbReference type="AlphaFoldDB" id="A0A7D9HFI2"/>
<reference evidence="6" key="1">
    <citation type="submission" date="2020-04" db="EMBL/GenBank/DDBJ databases">
        <authorList>
            <person name="Alioto T."/>
            <person name="Alioto T."/>
            <person name="Gomez Garrido J."/>
        </authorList>
    </citation>
    <scope>NUCLEOTIDE SEQUENCE</scope>
    <source>
        <strain evidence="6">A484AB</strain>
    </source>
</reference>
<protein>
    <recommendedName>
        <fullName evidence="5">Reverse transcriptase domain-containing protein</fullName>
    </recommendedName>
</protein>
<keyword evidence="4" id="KW-0067">ATP-binding</keyword>
<comment type="subcellular location">
    <subcellularLocation>
        <location evidence="1">Membrane</location>
        <topology evidence="1">Multi-pass membrane protein</topology>
    </subcellularLocation>
</comment>
<organism evidence="6 7">
    <name type="scientific">Paramuricea clavata</name>
    <name type="common">Red gorgonian</name>
    <name type="synonym">Violescent sea-whip</name>
    <dbReference type="NCBI Taxonomy" id="317549"/>
    <lineage>
        <taxon>Eukaryota</taxon>
        <taxon>Metazoa</taxon>
        <taxon>Cnidaria</taxon>
        <taxon>Anthozoa</taxon>
        <taxon>Octocorallia</taxon>
        <taxon>Malacalcyonacea</taxon>
        <taxon>Plexauridae</taxon>
        <taxon>Paramuricea</taxon>
    </lineage>
</organism>
<feature type="domain" description="Reverse transcriptase" evidence="5">
    <location>
        <begin position="61"/>
        <end position="135"/>
    </location>
</feature>
<dbReference type="Pfam" id="PF00078">
    <property type="entry name" value="RVT_1"/>
    <property type="match status" value="1"/>
</dbReference>
<comment type="similarity">
    <text evidence="2">Belongs to the ABC transporter superfamily. ABCC family. Conjugate transporter (TC 3.A.1.208) subfamily.</text>
</comment>
<name>A0A7D9HFI2_PARCT</name>
<gene>
    <name evidence="6" type="ORF">PACLA_8A017006</name>
</gene>
<comment type="caution">
    <text evidence="6">The sequence shown here is derived from an EMBL/GenBank/DDBJ whole genome shotgun (WGS) entry which is preliminary data.</text>
</comment>
<evidence type="ECO:0000313" key="6">
    <source>
        <dbReference type="EMBL" id="CAB3983137.1"/>
    </source>
</evidence>
<dbReference type="EMBL" id="CACRXK020000581">
    <property type="protein sequence ID" value="CAB3983137.1"/>
    <property type="molecule type" value="Genomic_DNA"/>
</dbReference>
<keyword evidence="3" id="KW-0547">Nucleotide-binding</keyword>
<evidence type="ECO:0000259" key="5">
    <source>
        <dbReference type="Pfam" id="PF00078"/>
    </source>
</evidence>
<dbReference type="Proteomes" id="UP001152795">
    <property type="component" value="Unassembled WGS sequence"/>
</dbReference>
<sequence>MAKRTYGLDPLWYYTAPGLSLDAALKFTGVELDQLTDPDMYLMIERDIRGGICMAHFLACPLLFVIYVNDLPQETSTSSIALYADDTKCYRPVRSQKDEQYLQKDLDGMNNWCESWRMDLNQSKCEVLSVTRNVKLVPSSYHLKYDTPIKRTNAQKDLGVIITSDLKWNQHVSMIINGHSQRENPPCALQDNGAKPDGILDTNLVTTVGITYPSSRKRATSRHQIHFITAILVRRWIITMNTKVHRKDKANFISKLTFWWIVDLLWRGRLRPIDQDDLDPVREEDYSEYRTELLEKTWRNEKISANKAKRKPKLWKAMLKCFSWKEYGLLCLSCFSTNTGNILFRYSTLKLIHSLWSITADGLQSRNQYLINVWGMIIGSLLTNFGIRHFNLITPILGIKSRAAVVGLIYKKVLTYSKTTINAVTRLDLKLRQNASRAAEERLGYLREVMTSIHSMKLNCLEHIYENKIKNARW</sequence>
<evidence type="ECO:0000256" key="4">
    <source>
        <dbReference type="ARBA" id="ARBA00022840"/>
    </source>
</evidence>
<dbReference type="GO" id="GO:0016020">
    <property type="term" value="C:membrane"/>
    <property type="evidence" value="ECO:0007669"/>
    <property type="project" value="UniProtKB-SubCell"/>
</dbReference>
<evidence type="ECO:0000256" key="2">
    <source>
        <dbReference type="ARBA" id="ARBA00009726"/>
    </source>
</evidence>
<evidence type="ECO:0000256" key="3">
    <source>
        <dbReference type="ARBA" id="ARBA00022741"/>
    </source>
</evidence>
<accession>A0A7D9HFI2</accession>
<keyword evidence="7" id="KW-1185">Reference proteome</keyword>
<dbReference type="OrthoDB" id="426210at2759"/>
<dbReference type="InterPro" id="IPR000477">
    <property type="entry name" value="RT_dom"/>
</dbReference>
<proteinExistence type="inferred from homology"/>
<dbReference type="PANTHER" id="PTHR24223">
    <property type="entry name" value="ATP-BINDING CASSETTE SUB-FAMILY C"/>
    <property type="match status" value="1"/>
</dbReference>
<evidence type="ECO:0000313" key="7">
    <source>
        <dbReference type="Proteomes" id="UP001152795"/>
    </source>
</evidence>
<dbReference type="GO" id="GO:0042626">
    <property type="term" value="F:ATPase-coupled transmembrane transporter activity"/>
    <property type="evidence" value="ECO:0007669"/>
    <property type="project" value="TreeGrafter"/>
</dbReference>
<dbReference type="GO" id="GO:0005524">
    <property type="term" value="F:ATP binding"/>
    <property type="evidence" value="ECO:0007669"/>
    <property type="project" value="UniProtKB-KW"/>
</dbReference>
<evidence type="ECO:0000256" key="1">
    <source>
        <dbReference type="ARBA" id="ARBA00004141"/>
    </source>
</evidence>
<dbReference type="PANTHER" id="PTHR24223:SF456">
    <property type="entry name" value="MULTIDRUG RESISTANCE-ASSOCIATED PROTEIN LETHAL(2)03659"/>
    <property type="match status" value="1"/>
</dbReference>